<dbReference type="PRINTS" id="PR00080">
    <property type="entry name" value="SDRFAMILY"/>
</dbReference>
<dbReference type="EMBL" id="BMMF01000004">
    <property type="protein sequence ID" value="GGK28919.1"/>
    <property type="molecule type" value="Genomic_DNA"/>
</dbReference>
<dbReference type="PRINTS" id="PR00081">
    <property type="entry name" value="GDHRDH"/>
</dbReference>
<dbReference type="Pfam" id="PF13561">
    <property type="entry name" value="adh_short_C2"/>
    <property type="match status" value="1"/>
</dbReference>
<comment type="similarity">
    <text evidence="1">Belongs to the short-chain dehydrogenases/reductases (SDR) family.</text>
</comment>
<evidence type="ECO:0000256" key="1">
    <source>
        <dbReference type="ARBA" id="ARBA00006484"/>
    </source>
</evidence>
<dbReference type="PROSITE" id="PS00061">
    <property type="entry name" value="ADH_SHORT"/>
    <property type="match status" value="1"/>
</dbReference>
<evidence type="ECO:0000313" key="3">
    <source>
        <dbReference type="Proteomes" id="UP000600449"/>
    </source>
</evidence>
<dbReference type="Proteomes" id="UP000600449">
    <property type="component" value="Unassembled WGS sequence"/>
</dbReference>
<evidence type="ECO:0000313" key="2">
    <source>
        <dbReference type="EMBL" id="GGK28919.1"/>
    </source>
</evidence>
<dbReference type="InterPro" id="IPR036291">
    <property type="entry name" value="NAD(P)-bd_dom_sf"/>
</dbReference>
<dbReference type="CDD" id="cd05233">
    <property type="entry name" value="SDR_c"/>
    <property type="match status" value="1"/>
</dbReference>
<keyword evidence="3" id="KW-1185">Reference proteome</keyword>
<dbReference type="InterPro" id="IPR002347">
    <property type="entry name" value="SDR_fam"/>
</dbReference>
<comment type="caution">
    <text evidence="2">The sequence shown here is derived from an EMBL/GenBank/DDBJ whole genome shotgun (WGS) entry which is preliminary data.</text>
</comment>
<gene>
    <name evidence="2" type="ORF">GCM10011322_14160</name>
</gene>
<dbReference type="GO" id="GO:0032787">
    <property type="term" value="P:monocarboxylic acid metabolic process"/>
    <property type="evidence" value="ECO:0007669"/>
    <property type="project" value="UniProtKB-ARBA"/>
</dbReference>
<name>A0A917Q7S1_9HYPH</name>
<dbReference type="InterPro" id="IPR050259">
    <property type="entry name" value="SDR"/>
</dbReference>
<sequence>MDAAPTHRTVPNGRLSGRHALVTGGGRGIGLSIARTLAQAGARVTVLGRDMAALERAVAAGSAHHAVTADVTIEDAIVHAFGEAVEQAGPIDLLVCNAGAAESAPFLSSNDELLERMLDMNYRSVIYAARAVLPAMIERGFGRIVTVASTASLRGYPYVTSYVAAKHATLGLVRALALETAKKGITVNAVCPGFTDTDLVSQSVERIMAKTGRSEADAMAELTKHNPQGRLVKPEEVADAVAWLCGEGAASVTGQAIAVAGGEV</sequence>
<accession>A0A917Q7S1</accession>
<organism evidence="2 3">
    <name type="scientific">Salinarimonas ramus</name>
    <dbReference type="NCBI Taxonomy" id="690164"/>
    <lineage>
        <taxon>Bacteria</taxon>
        <taxon>Pseudomonadati</taxon>
        <taxon>Pseudomonadota</taxon>
        <taxon>Alphaproteobacteria</taxon>
        <taxon>Hyphomicrobiales</taxon>
        <taxon>Salinarimonadaceae</taxon>
        <taxon>Salinarimonas</taxon>
    </lineage>
</organism>
<reference evidence="2 3" key="1">
    <citation type="journal article" date="2014" name="Int. J. Syst. Evol. Microbiol.">
        <title>Complete genome sequence of Corynebacterium casei LMG S-19264T (=DSM 44701T), isolated from a smear-ripened cheese.</title>
        <authorList>
            <consortium name="US DOE Joint Genome Institute (JGI-PGF)"/>
            <person name="Walter F."/>
            <person name="Albersmeier A."/>
            <person name="Kalinowski J."/>
            <person name="Ruckert C."/>
        </authorList>
    </citation>
    <scope>NUCLEOTIDE SEQUENCE [LARGE SCALE GENOMIC DNA]</scope>
    <source>
        <strain evidence="2 3">CGMCC 1.9161</strain>
    </source>
</reference>
<dbReference type="PANTHER" id="PTHR42879:SF2">
    <property type="entry name" value="3-OXOACYL-[ACYL-CARRIER-PROTEIN] REDUCTASE FABG"/>
    <property type="match status" value="1"/>
</dbReference>
<dbReference type="RefSeq" id="WP_188911137.1">
    <property type="nucleotide sequence ID" value="NZ_BMMF01000004.1"/>
</dbReference>
<protein>
    <submittedName>
        <fullName evidence="2">Oxidoreductase</fullName>
    </submittedName>
</protein>
<dbReference type="InterPro" id="IPR020904">
    <property type="entry name" value="Sc_DH/Rdtase_CS"/>
</dbReference>
<dbReference type="PANTHER" id="PTHR42879">
    <property type="entry name" value="3-OXOACYL-(ACYL-CARRIER-PROTEIN) REDUCTASE"/>
    <property type="match status" value="1"/>
</dbReference>
<dbReference type="Gene3D" id="3.40.50.720">
    <property type="entry name" value="NAD(P)-binding Rossmann-like Domain"/>
    <property type="match status" value="1"/>
</dbReference>
<dbReference type="SUPFAM" id="SSF51735">
    <property type="entry name" value="NAD(P)-binding Rossmann-fold domains"/>
    <property type="match status" value="1"/>
</dbReference>
<proteinExistence type="inferred from homology"/>
<dbReference type="FunFam" id="3.40.50.720:FF:000084">
    <property type="entry name" value="Short-chain dehydrogenase reductase"/>
    <property type="match status" value="1"/>
</dbReference>
<dbReference type="AlphaFoldDB" id="A0A917Q7S1"/>